<accession>A0A494WUA8</accession>
<comment type="caution">
    <text evidence="1">The sequence shown here is derived from an EMBL/GenBank/DDBJ whole genome shotgun (WGS) entry which is preliminary data.</text>
</comment>
<evidence type="ECO:0000313" key="2">
    <source>
        <dbReference type="Proteomes" id="UP000271256"/>
    </source>
</evidence>
<protein>
    <recommendedName>
        <fullName evidence="3">DUF4065 domain-containing protein</fullName>
    </recommendedName>
</protein>
<dbReference type="AlphaFoldDB" id="A0A494WUA8"/>
<dbReference type="Proteomes" id="UP000271256">
    <property type="component" value="Unassembled WGS sequence"/>
</dbReference>
<sequence length="210" mass="24818">MNKKLRDLLAFFIHRFPRMLSRTEIVKLVYLFEYYYFRLYGQSYCQIQFTRDYYGPNCSVIVQELCSMDKDGIILIREMPNYAGNSFYTHYWRGNIPPELEPEVERIALIIINMAGDKSLGDIKKVAYSTPPMRKIVEQENVLGYKLYGEVIDMTIKEDSVKKIPISRLKVAFKTINRESRGTNEEYNATIFKEKEGLKVYRERAERCII</sequence>
<gene>
    <name evidence="1" type="ORF">D7024_01000</name>
</gene>
<name>A0A494WUA8_9FIRM</name>
<evidence type="ECO:0000313" key="1">
    <source>
        <dbReference type="EMBL" id="RKO65682.1"/>
    </source>
</evidence>
<reference evidence="1 2" key="1">
    <citation type="submission" date="2018-10" db="EMBL/GenBank/DDBJ databases">
        <authorList>
            <person name="Grouzdev D.S."/>
            <person name="Krutkina M.S."/>
            <person name="Tourova T.P."/>
            <person name="Nazina T.N."/>
        </authorList>
    </citation>
    <scope>NUCLEOTIDE SEQUENCE [LARGE SCALE GENOMIC DNA]</scope>
    <source>
        <strain evidence="1 2">435</strain>
    </source>
</reference>
<dbReference type="OrthoDB" id="2939174at2"/>
<dbReference type="RefSeq" id="WP_121450154.1">
    <property type="nucleotide sequence ID" value="NZ_RBWE01000001.1"/>
</dbReference>
<proteinExistence type="predicted"/>
<keyword evidence="2" id="KW-1185">Reference proteome</keyword>
<dbReference type="EMBL" id="RBWE01000001">
    <property type="protein sequence ID" value="RKO65682.1"/>
    <property type="molecule type" value="Genomic_DNA"/>
</dbReference>
<evidence type="ECO:0008006" key="3">
    <source>
        <dbReference type="Google" id="ProtNLM"/>
    </source>
</evidence>
<organism evidence="1 2">
    <name type="scientific">Desulfofundulus salinus</name>
    <dbReference type="NCBI Taxonomy" id="2419843"/>
    <lineage>
        <taxon>Bacteria</taxon>
        <taxon>Bacillati</taxon>
        <taxon>Bacillota</taxon>
        <taxon>Clostridia</taxon>
        <taxon>Eubacteriales</taxon>
        <taxon>Peptococcaceae</taxon>
        <taxon>Desulfofundulus</taxon>
    </lineage>
</organism>